<proteinExistence type="predicted"/>
<comment type="caution">
    <text evidence="2">The sequence shown here is derived from an EMBL/GenBank/DDBJ whole genome shotgun (WGS) entry which is preliminary data.</text>
</comment>
<reference evidence="2 3" key="1">
    <citation type="journal article" date="2019" name="Sci. Rep.">
        <title>Orb-weaving spider Araneus ventricosus genome elucidates the spidroin gene catalogue.</title>
        <authorList>
            <person name="Kono N."/>
            <person name="Nakamura H."/>
            <person name="Ohtoshi R."/>
            <person name="Moran D.A.P."/>
            <person name="Shinohara A."/>
            <person name="Yoshida Y."/>
            <person name="Fujiwara M."/>
            <person name="Mori M."/>
            <person name="Tomita M."/>
            <person name="Arakawa K."/>
        </authorList>
    </citation>
    <scope>NUCLEOTIDE SEQUENCE [LARGE SCALE GENOMIC DNA]</scope>
</reference>
<evidence type="ECO:0000256" key="1">
    <source>
        <dbReference type="SAM" id="MobiDB-lite"/>
    </source>
</evidence>
<keyword evidence="3" id="KW-1185">Reference proteome</keyword>
<dbReference type="Proteomes" id="UP000499080">
    <property type="component" value="Unassembled WGS sequence"/>
</dbReference>
<sequence>MVLSSKFQISLKILDQIDQQKEELFQNANSIHFINDEAKHKTCHILEVKPYEVVKRPPAGVVRKFEESVPYQVSSSSSDRGSKLRGSSQNKPSYCFKLGR</sequence>
<organism evidence="2 3">
    <name type="scientific">Araneus ventricosus</name>
    <name type="common">Orbweaver spider</name>
    <name type="synonym">Epeira ventricosa</name>
    <dbReference type="NCBI Taxonomy" id="182803"/>
    <lineage>
        <taxon>Eukaryota</taxon>
        <taxon>Metazoa</taxon>
        <taxon>Ecdysozoa</taxon>
        <taxon>Arthropoda</taxon>
        <taxon>Chelicerata</taxon>
        <taxon>Arachnida</taxon>
        <taxon>Araneae</taxon>
        <taxon>Araneomorphae</taxon>
        <taxon>Entelegynae</taxon>
        <taxon>Araneoidea</taxon>
        <taxon>Araneidae</taxon>
        <taxon>Araneus</taxon>
    </lineage>
</organism>
<evidence type="ECO:0000313" key="2">
    <source>
        <dbReference type="EMBL" id="GBM40669.1"/>
    </source>
</evidence>
<gene>
    <name evidence="2" type="ORF">AVEN_159647_1</name>
</gene>
<dbReference type="EMBL" id="BGPR01000939">
    <property type="protein sequence ID" value="GBM40669.1"/>
    <property type="molecule type" value="Genomic_DNA"/>
</dbReference>
<accession>A0A4Y2FJY4</accession>
<feature type="region of interest" description="Disordered" evidence="1">
    <location>
        <begin position="71"/>
        <end position="100"/>
    </location>
</feature>
<protein>
    <submittedName>
        <fullName evidence="2">Uncharacterized protein</fullName>
    </submittedName>
</protein>
<evidence type="ECO:0000313" key="3">
    <source>
        <dbReference type="Proteomes" id="UP000499080"/>
    </source>
</evidence>
<feature type="compositionally biased region" description="Low complexity" evidence="1">
    <location>
        <begin position="74"/>
        <end position="88"/>
    </location>
</feature>
<name>A0A4Y2FJY4_ARAVE</name>
<dbReference type="AlphaFoldDB" id="A0A4Y2FJY4"/>